<dbReference type="GO" id="GO:0005829">
    <property type="term" value="C:cytosol"/>
    <property type="evidence" value="ECO:0007669"/>
    <property type="project" value="UniProtKB-SubCell"/>
</dbReference>
<evidence type="ECO:0000256" key="6">
    <source>
        <dbReference type="ARBA" id="ARBA00004556"/>
    </source>
</evidence>
<comment type="subcellular location">
    <subcellularLocation>
        <location evidence="5">Cytoplasm</location>
        <location evidence="5">Cytosol</location>
    </subcellularLocation>
    <subcellularLocation>
        <location evidence="6">Cytoplasm</location>
        <location evidence="6">Perinuclear region</location>
    </subcellularLocation>
    <subcellularLocation>
        <location evidence="3">Cytoplasmic vesicle</location>
        <location evidence="3">Secretory vesicle</location>
        <location evidence="3">Chromaffin granule</location>
    </subcellularLocation>
    <subcellularLocation>
        <location evidence="2">Endoplasmic reticulum</location>
    </subcellularLocation>
    <subcellularLocation>
        <location evidence="4">Mitochondrion membrane</location>
        <topology evidence="4">Peripheral membrane protein</topology>
        <orientation evidence="4">Cytoplasmic side</orientation>
    </subcellularLocation>
    <subcellularLocation>
        <location evidence="1">Nucleus</location>
    </subcellularLocation>
    <subcellularLocation>
        <location evidence="7">Secreted</location>
    </subcellularLocation>
</comment>
<dbReference type="InterPro" id="IPR033986">
    <property type="entry name" value="Clusterin_CS"/>
</dbReference>
<dbReference type="InterPro" id="IPR016015">
    <property type="entry name" value="Clusterin_C"/>
</dbReference>
<dbReference type="GO" id="GO:0042981">
    <property type="term" value="P:regulation of apoptotic process"/>
    <property type="evidence" value="ECO:0007669"/>
    <property type="project" value="TreeGrafter"/>
</dbReference>
<dbReference type="PANTHER" id="PTHR10970">
    <property type="entry name" value="CLUSTERIN"/>
    <property type="match status" value="1"/>
</dbReference>
<evidence type="ECO:0000256" key="13">
    <source>
        <dbReference type="ARBA" id="ARBA00022824"/>
    </source>
</evidence>
<dbReference type="GO" id="GO:0042583">
    <property type="term" value="C:chromaffin granule"/>
    <property type="evidence" value="ECO:0007669"/>
    <property type="project" value="UniProtKB-SubCell"/>
</dbReference>
<dbReference type="GO" id="GO:0005615">
    <property type="term" value="C:extracellular space"/>
    <property type="evidence" value="ECO:0007669"/>
    <property type="project" value="TreeGrafter"/>
</dbReference>
<dbReference type="SMART" id="SM00035">
    <property type="entry name" value="CLa"/>
    <property type="match status" value="1"/>
</dbReference>
<feature type="domain" description="Clusterin N-terminal" evidence="23">
    <location>
        <begin position="31"/>
        <end position="178"/>
    </location>
</feature>
<keyword evidence="21" id="KW-0968">Cytoplasmic vesicle</keyword>
<proteinExistence type="inferred from homology"/>
<dbReference type="PROSITE" id="PS00493">
    <property type="entry name" value="CLUSTERIN_2"/>
    <property type="match status" value="1"/>
</dbReference>
<evidence type="ECO:0000313" key="26">
    <source>
        <dbReference type="Proteomes" id="UP000645828"/>
    </source>
</evidence>
<evidence type="ECO:0000256" key="5">
    <source>
        <dbReference type="ARBA" id="ARBA00004514"/>
    </source>
</evidence>
<evidence type="ECO:0000256" key="17">
    <source>
        <dbReference type="ARBA" id="ARBA00023157"/>
    </source>
</evidence>
<keyword evidence="18" id="KW-0325">Glycoprotein</keyword>
<evidence type="ECO:0000256" key="9">
    <source>
        <dbReference type="ARBA" id="ARBA00020334"/>
    </source>
</evidence>
<keyword evidence="17" id="KW-1015">Disulfide bond</keyword>
<dbReference type="GO" id="GO:0051787">
    <property type="term" value="F:misfolded protein binding"/>
    <property type="evidence" value="ECO:0007669"/>
    <property type="project" value="TreeGrafter"/>
</dbReference>
<keyword evidence="16" id="KW-0472">Membrane</keyword>
<dbReference type="Proteomes" id="UP000645828">
    <property type="component" value="Unassembled WGS sequence"/>
</dbReference>
<evidence type="ECO:0000313" key="25">
    <source>
        <dbReference type="EMBL" id="CAD7680916.1"/>
    </source>
</evidence>
<evidence type="ECO:0000256" key="15">
    <source>
        <dbReference type="ARBA" id="ARBA00023128"/>
    </source>
</evidence>
<dbReference type="GO" id="GO:0032436">
    <property type="term" value="P:positive regulation of proteasomal ubiquitin-dependent protein catabolic process"/>
    <property type="evidence" value="ECO:0007669"/>
    <property type="project" value="TreeGrafter"/>
</dbReference>
<comment type="caution">
    <text evidence="25">The sequence shown here is derived from an EMBL/GenBank/DDBJ whole genome shotgun (WGS) entry which is preliminary data.</text>
</comment>
<protein>
    <recommendedName>
        <fullName evidence="9 22">Clusterin</fullName>
    </recommendedName>
</protein>
<evidence type="ECO:0000256" key="12">
    <source>
        <dbReference type="ARBA" id="ARBA00022729"/>
    </source>
</evidence>
<evidence type="ECO:0000256" key="20">
    <source>
        <dbReference type="ARBA" id="ARBA00023242"/>
    </source>
</evidence>
<dbReference type="GO" id="GO:0005634">
    <property type="term" value="C:nucleus"/>
    <property type="evidence" value="ECO:0007669"/>
    <property type="project" value="UniProtKB-SubCell"/>
</dbReference>
<evidence type="ECO:0000256" key="18">
    <source>
        <dbReference type="ARBA" id="ARBA00023180"/>
    </source>
</evidence>
<organism evidence="25 26">
    <name type="scientific">Nyctereutes procyonoides</name>
    <name type="common">Raccoon dog</name>
    <name type="synonym">Canis procyonoides</name>
    <dbReference type="NCBI Taxonomy" id="34880"/>
    <lineage>
        <taxon>Eukaryota</taxon>
        <taxon>Metazoa</taxon>
        <taxon>Chordata</taxon>
        <taxon>Craniata</taxon>
        <taxon>Vertebrata</taxon>
        <taxon>Euteleostomi</taxon>
        <taxon>Mammalia</taxon>
        <taxon>Eutheria</taxon>
        <taxon>Laurasiatheria</taxon>
        <taxon>Carnivora</taxon>
        <taxon>Caniformia</taxon>
        <taxon>Canidae</taxon>
        <taxon>Nyctereutes</taxon>
    </lineage>
</organism>
<evidence type="ECO:0000256" key="21">
    <source>
        <dbReference type="ARBA" id="ARBA00023329"/>
    </source>
</evidence>
<dbReference type="SMART" id="SM00030">
    <property type="entry name" value="CLb"/>
    <property type="match status" value="1"/>
</dbReference>
<evidence type="ECO:0000256" key="1">
    <source>
        <dbReference type="ARBA" id="ARBA00004123"/>
    </source>
</evidence>
<dbReference type="EMBL" id="CAJHUB010000750">
    <property type="protein sequence ID" value="CAD7680916.1"/>
    <property type="molecule type" value="Genomic_DNA"/>
</dbReference>
<dbReference type="Pfam" id="PF01093">
    <property type="entry name" value="Clusterin"/>
    <property type="match status" value="4"/>
</dbReference>
<keyword evidence="15" id="KW-0496">Mitochondrion</keyword>
<evidence type="ECO:0000256" key="14">
    <source>
        <dbReference type="ARBA" id="ARBA00022843"/>
    </source>
</evidence>
<evidence type="ECO:0000259" key="24">
    <source>
        <dbReference type="SMART" id="SM00035"/>
    </source>
</evidence>
<dbReference type="InterPro" id="IPR016014">
    <property type="entry name" value="Clusterin_N"/>
</dbReference>
<keyword evidence="12" id="KW-0732">Signal</keyword>
<evidence type="ECO:0000256" key="19">
    <source>
        <dbReference type="ARBA" id="ARBA00023186"/>
    </source>
</evidence>
<name>A0A811YWQ8_NYCPR</name>
<keyword evidence="20" id="KW-0539">Nucleus</keyword>
<evidence type="ECO:0000256" key="11">
    <source>
        <dbReference type="ARBA" id="ARBA00022525"/>
    </source>
</evidence>
<gene>
    <name evidence="25" type="ORF">NYPRO_LOCUS13708</name>
</gene>
<keyword evidence="13" id="KW-0256">Endoplasmic reticulum</keyword>
<evidence type="ECO:0000256" key="2">
    <source>
        <dbReference type="ARBA" id="ARBA00004240"/>
    </source>
</evidence>
<dbReference type="GO" id="GO:0005783">
    <property type="term" value="C:endoplasmic reticulum"/>
    <property type="evidence" value="ECO:0007669"/>
    <property type="project" value="UniProtKB-SubCell"/>
</dbReference>
<keyword evidence="14" id="KW-0832">Ubl conjugation</keyword>
<comment type="similarity">
    <text evidence="8 22">Belongs to the clusterin family.</text>
</comment>
<accession>A0A811YWQ8</accession>
<keyword evidence="11" id="KW-0964">Secreted</keyword>
<evidence type="ECO:0000256" key="16">
    <source>
        <dbReference type="ARBA" id="ARBA00023136"/>
    </source>
</evidence>
<sequence>MSNSFQFYDLCTSCFPLLGTLFHQNGWVLGDKAISDTELQEMSTQGSKYINKEIKNALKGVKQVQEEDALSDIKDSETKLKAPQGICNDSMMALWEECKPYLEQTWMKFYTCTCRSGSGLQTHALDIMQDSFNWMSSIMDKIFQDRFTHELQDISTTHLSAQQAMDVNHHRIPYHFLMESMEDNQDHDVCKEICQNSTECLRMKDQCDKCRDILSSYQEKMFNISSLLKQLMGNLSEYPSWLISLKTSDSNGPSGLTKVVSKLFDSDSITVIVPEVSRNNHKFMETVAEKTLQEYCQENQENKVNLEISLFLLVFGIVREE</sequence>
<dbReference type="GO" id="GO:0048471">
    <property type="term" value="C:perinuclear region of cytoplasm"/>
    <property type="evidence" value="ECO:0007669"/>
    <property type="project" value="UniProtKB-SubCell"/>
</dbReference>
<evidence type="ECO:0000256" key="10">
    <source>
        <dbReference type="ARBA" id="ARBA00022490"/>
    </source>
</evidence>
<evidence type="ECO:0000256" key="7">
    <source>
        <dbReference type="ARBA" id="ARBA00004613"/>
    </source>
</evidence>
<evidence type="ECO:0000256" key="3">
    <source>
        <dbReference type="ARBA" id="ARBA00004248"/>
    </source>
</evidence>
<evidence type="ECO:0000256" key="4">
    <source>
        <dbReference type="ARBA" id="ARBA00004346"/>
    </source>
</evidence>
<dbReference type="AlphaFoldDB" id="A0A811YWQ8"/>
<feature type="domain" description="Clusterin C-terminal" evidence="24">
    <location>
        <begin position="137"/>
        <end position="296"/>
    </location>
</feature>
<evidence type="ECO:0000256" key="8">
    <source>
        <dbReference type="ARBA" id="ARBA00010069"/>
    </source>
</evidence>
<dbReference type="GO" id="GO:0031966">
    <property type="term" value="C:mitochondrial membrane"/>
    <property type="evidence" value="ECO:0007669"/>
    <property type="project" value="UniProtKB-SubCell"/>
</dbReference>
<keyword evidence="26" id="KW-1185">Reference proteome</keyword>
<dbReference type="InterPro" id="IPR000753">
    <property type="entry name" value="Clusterin-like"/>
</dbReference>
<keyword evidence="10" id="KW-0963">Cytoplasm</keyword>
<evidence type="ECO:0000256" key="22">
    <source>
        <dbReference type="RuleBase" id="RU000629"/>
    </source>
</evidence>
<evidence type="ECO:0000259" key="23">
    <source>
        <dbReference type="SMART" id="SM00030"/>
    </source>
</evidence>
<dbReference type="PANTHER" id="PTHR10970:SF1">
    <property type="entry name" value="CLUSTERIN"/>
    <property type="match status" value="1"/>
</dbReference>
<keyword evidence="19" id="KW-0143">Chaperone</keyword>
<reference evidence="25" key="1">
    <citation type="submission" date="2020-12" db="EMBL/GenBank/DDBJ databases">
        <authorList>
            <consortium name="Molecular Ecology Group"/>
        </authorList>
    </citation>
    <scope>NUCLEOTIDE SEQUENCE</scope>
    <source>
        <strain evidence="25">TBG_1078</strain>
    </source>
</reference>